<dbReference type="Proteomes" id="UP000243640">
    <property type="component" value="Unassembled WGS sequence"/>
</dbReference>
<evidence type="ECO:0000256" key="1">
    <source>
        <dbReference type="ARBA" id="ARBA00004196"/>
    </source>
</evidence>
<dbReference type="GO" id="GO:0030313">
    <property type="term" value="C:cell envelope"/>
    <property type="evidence" value="ECO:0007669"/>
    <property type="project" value="UniProtKB-SubCell"/>
</dbReference>
<dbReference type="Proteomes" id="UP000295058">
    <property type="component" value="Unassembled WGS sequence"/>
</dbReference>
<keyword evidence="8" id="KW-1185">Reference proteome</keyword>
<dbReference type="PANTHER" id="PTHR32347:SF29">
    <property type="entry name" value="UPF0194 MEMBRANE PROTEIN YBHG"/>
    <property type="match status" value="1"/>
</dbReference>
<comment type="caution">
    <text evidence="5">The sequence shown here is derived from an EMBL/GenBank/DDBJ whole genome shotgun (WGS) entry which is preliminary data.</text>
</comment>
<evidence type="ECO:0000259" key="4">
    <source>
        <dbReference type="Pfam" id="PF25881"/>
    </source>
</evidence>
<organism evidence="5 7">
    <name type="scientific">Oceanimonas baumannii</name>
    <dbReference type="NCBI Taxonomy" id="129578"/>
    <lineage>
        <taxon>Bacteria</taxon>
        <taxon>Pseudomonadati</taxon>
        <taxon>Pseudomonadota</taxon>
        <taxon>Gammaproteobacteria</taxon>
        <taxon>Aeromonadales</taxon>
        <taxon>Aeromonadaceae</taxon>
        <taxon>Oceanimonas</taxon>
    </lineage>
</organism>
<dbReference type="EMBL" id="SODO01000012">
    <property type="protein sequence ID" value="TDW56996.1"/>
    <property type="molecule type" value="Genomic_DNA"/>
</dbReference>
<evidence type="ECO:0000313" key="6">
    <source>
        <dbReference type="EMBL" id="TDW56996.1"/>
    </source>
</evidence>
<feature type="domain" description="YbhG-like alpha-helical hairpin" evidence="4">
    <location>
        <begin position="72"/>
        <end position="194"/>
    </location>
</feature>
<dbReference type="RefSeq" id="WP_094276869.1">
    <property type="nucleotide sequence ID" value="NZ_NQJF01000002.1"/>
</dbReference>
<accession>A0A235CMM0</accession>
<dbReference type="PROSITE" id="PS51257">
    <property type="entry name" value="PROKAR_LIPOPROTEIN"/>
    <property type="match status" value="1"/>
</dbReference>
<dbReference type="InterPro" id="IPR050465">
    <property type="entry name" value="UPF0194_transport"/>
</dbReference>
<comment type="subcellular location">
    <subcellularLocation>
        <location evidence="1">Cell envelope</location>
    </subcellularLocation>
</comment>
<evidence type="ECO:0000313" key="7">
    <source>
        <dbReference type="Proteomes" id="UP000243640"/>
    </source>
</evidence>
<evidence type="ECO:0000313" key="8">
    <source>
        <dbReference type="Proteomes" id="UP000295058"/>
    </source>
</evidence>
<dbReference type="Gene3D" id="2.40.50.100">
    <property type="match status" value="2"/>
</dbReference>
<dbReference type="PANTHER" id="PTHR32347">
    <property type="entry name" value="EFFLUX SYSTEM COMPONENT YKNX-RELATED"/>
    <property type="match status" value="1"/>
</dbReference>
<dbReference type="EMBL" id="NQJF01000002">
    <property type="protein sequence ID" value="OYD25679.1"/>
    <property type="molecule type" value="Genomic_DNA"/>
</dbReference>
<dbReference type="AlphaFoldDB" id="A0A235CMM0"/>
<feature type="coiled-coil region" evidence="3">
    <location>
        <begin position="101"/>
        <end position="166"/>
    </location>
</feature>
<dbReference type="InterPro" id="IPR059052">
    <property type="entry name" value="HH_YbhG-like"/>
</dbReference>
<dbReference type="Gene3D" id="1.10.287.470">
    <property type="entry name" value="Helix hairpin bin"/>
    <property type="match status" value="2"/>
</dbReference>
<name>A0A235CMM0_9GAMM</name>
<sequence length="318" mass="34746">MLHWCRWLVTGSCLVLAGCGPSEQARWLGTLERDRIELLAPASELLVEQPVAEGEQVNAGTLLAQLDPERQQLEVNRQQALLRQADAGLALLLAGSRAEDISAARAELEQLQALLPEATRNLERVRLLATRQLASQAELDRQQTEVARLRAQIESARQHLKRTEAGSRLEDIEAARAARDVTRAGLALARFNLKELSVEASRNGVVESLPYRIGDRVKTGAVVAVLETDTAPYAEVYVPAPARATLKTGDAMLVWVEGVTRPFTGQLSWVAIEPVFGPYYALSEGERSRLMYLARVQLPAGAADLPSGLPAQVLPERP</sequence>
<dbReference type="SUPFAM" id="SSF111369">
    <property type="entry name" value="HlyD-like secretion proteins"/>
    <property type="match status" value="2"/>
</dbReference>
<evidence type="ECO:0000256" key="3">
    <source>
        <dbReference type="SAM" id="Coils"/>
    </source>
</evidence>
<protein>
    <submittedName>
        <fullName evidence="6">HlyD family secretion protein</fullName>
    </submittedName>
</protein>
<dbReference type="Pfam" id="PF25881">
    <property type="entry name" value="HH_YBHG"/>
    <property type="match status" value="1"/>
</dbReference>
<evidence type="ECO:0000256" key="2">
    <source>
        <dbReference type="ARBA" id="ARBA00023054"/>
    </source>
</evidence>
<gene>
    <name evidence="5" type="ORF">B6S09_02200</name>
    <name evidence="6" type="ORF">LY04_02801</name>
</gene>
<evidence type="ECO:0000313" key="5">
    <source>
        <dbReference type="EMBL" id="OYD25679.1"/>
    </source>
</evidence>
<reference evidence="6 8" key="2">
    <citation type="submission" date="2019-03" db="EMBL/GenBank/DDBJ databases">
        <title>Genomic Encyclopedia of Archaeal and Bacterial Type Strains, Phase II (KMG-II): from individual species to whole genera.</title>
        <authorList>
            <person name="Goeker M."/>
        </authorList>
    </citation>
    <scope>NUCLEOTIDE SEQUENCE [LARGE SCALE GENOMIC DNA]</scope>
    <source>
        <strain evidence="6 8">DSM 15594</strain>
    </source>
</reference>
<keyword evidence="2 3" id="KW-0175">Coiled coil</keyword>
<dbReference type="OrthoDB" id="8558741at2"/>
<proteinExistence type="predicted"/>
<reference evidence="5 7" key="1">
    <citation type="submission" date="2017-08" db="EMBL/GenBank/DDBJ databases">
        <title>Draft Genome Sequence of the Marine Bacterium Oceanimonas baumannii ATCC 700832.</title>
        <authorList>
            <person name="Mcclelland W.D."/>
            <person name="Brennan M.A."/>
            <person name="Trachtenberg A.M."/>
            <person name="Maclea K.S."/>
        </authorList>
    </citation>
    <scope>NUCLEOTIDE SEQUENCE [LARGE SCALE GENOMIC DNA]</scope>
    <source>
        <strain evidence="5 7">ATCC 700832</strain>
    </source>
</reference>